<reference evidence="4" key="1">
    <citation type="submission" date="2020-12" db="EMBL/GenBank/DDBJ databases">
        <title>Marinomonas arctica sp. nov., a psychrotolerant bacterium isolated from the Arctic.</title>
        <authorList>
            <person name="Zhang Y."/>
        </authorList>
    </citation>
    <scope>NUCLEOTIDE SEQUENCE</scope>
    <source>
        <strain evidence="4">C1424</strain>
    </source>
</reference>
<keyword evidence="1" id="KW-0902">Two-component regulatory system</keyword>
<dbReference type="GO" id="GO:0000160">
    <property type="term" value="P:phosphorelay signal transduction system"/>
    <property type="evidence" value="ECO:0007669"/>
    <property type="project" value="UniProtKB-KW"/>
</dbReference>
<dbReference type="Proteomes" id="UP000628710">
    <property type="component" value="Unassembled WGS sequence"/>
</dbReference>
<proteinExistence type="predicted"/>
<comment type="caution">
    <text evidence="4">The sequence shown here is derived from an EMBL/GenBank/DDBJ whole genome shotgun (WGS) entry which is preliminary data.</text>
</comment>
<dbReference type="PROSITE" id="PS50894">
    <property type="entry name" value="HPT"/>
    <property type="match status" value="1"/>
</dbReference>
<name>A0A934JPZ5_9GAMM</name>
<evidence type="ECO:0000256" key="2">
    <source>
        <dbReference type="PROSITE-ProRule" id="PRU00110"/>
    </source>
</evidence>
<dbReference type="Gene3D" id="1.20.120.160">
    <property type="entry name" value="HPT domain"/>
    <property type="match status" value="1"/>
</dbReference>
<evidence type="ECO:0000313" key="5">
    <source>
        <dbReference type="Proteomes" id="UP000628710"/>
    </source>
</evidence>
<dbReference type="GO" id="GO:0004672">
    <property type="term" value="F:protein kinase activity"/>
    <property type="evidence" value="ECO:0007669"/>
    <property type="project" value="UniProtKB-ARBA"/>
</dbReference>
<dbReference type="Pfam" id="PF01627">
    <property type="entry name" value="Hpt"/>
    <property type="match status" value="1"/>
</dbReference>
<feature type="domain" description="HPt" evidence="3">
    <location>
        <begin position="19"/>
        <end position="108"/>
    </location>
</feature>
<accession>A0A934JPZ5</accession>
<protein>
    <submittedName>
        <fullName evidence="4">Hpt domain-containing protein</fullName>
    </submittedName>
</protein>
<feature type="modified residue" description="Phosphohistidine" evidence="2">
    <location>
        <position position="58"/>
    </location>
</feature>
<organism evidence="4 5">
    <name type="scientific">Marinomonas transparens</name>
    <dbReference type="NCBI Taxonomy" id="2795388"/>
    <lineage>
        <taxon>Bacteria</taxon>
        <taxon>Pseudomonadati</taxon>
        <taxon>Pseudomonadota</taxon>
        <taxon>Gammaproteobacteria</taxon>
        <taxon>Oceanospirillales</taxon>
        <taxon>Oceanospirillaceae</taxon>
        <taxon>Marinomonas</taxon>
    </lineage>
</organism>
<dbReference type="SUPFAM" id="SSF47226">
    <property type="entry name" value="Histidine-containing phosphotransfer domain, HPT domain"/>
    <property type="match status" value="1"/>
</dbReference>
<evidence type="ECO:0000256" key="1">
    <source>
        <dbReference type="ARBA" id="ARBA00023012"/>
    </source>
</evidence>
<sequence length="115" mass="12887">MLESKIFDYSDYENRLAFNQELMILVASEFIKEATGLLKQLHGFAEDQDWTNLAIVAHRLKGASSEVSSYGVNHGATEIEQLAKQHQVEGLSECLIHLSHEFELLKAALIAEILS</sequence>
<keyword evidence="2" id="KW-0597">Phosphoprotein</keyword>
<evidence type="ECO:0000259" key="3">
    <source>
        <dbReference type="PROSITE" id="PS50894"/>
    </source>
</evidence>
<dbReference type="InterPro" id="IPR036641">
    <property type="entry name" value="HPT_dom_sf"/>
</dbReference>
<dbReference type="RefSeq" id="WP_199468265.1">
    <property type="nucleotide sequence ID" value="NZ_JAEMNX010000009.1"/>
</dbReference>
<dbReference type="InterPro" id="IPR008207">
    <property type="entry name" value="Sig_transdc_His_kin_Hpt_dom"/>
</dbReference>
<gene>
    <name evidence="4" type="ORF">I8J31_09775</name>
</gene>
<evidence type="ECO:0000313" key="4">
    <source>
        <dbReference type="EMBL" id="MBJ7537959.1"/>
    </source>
</evidence>
<dbReference type="AlphaFoldDB" id="A0A934JPZ5"/>
<dbReference type="EMBL" id="JAEMNX010000009">
    <property type="protein sequence ID" value="MBJ7537959.1"/>
    <property type="molecule type" value="Genomic_DNA"/>
</dbReference>
<keyword evidence="5" id="KW-1185">Reference proteome</keyword>